<dbReference type="RefSeq" id="WP_182359528.1">
    <property type="nucleotide sequence ID" value="NZ_BAABKQ010000001.1"/>
</dbReference>
<accession>A0ABP9CFN0</accession>
<organism evidence="1 2">
    <name type="scientific">Tomitella cavernea</name>
    <dbReference type="NCBI Taxonomy" id="1387982"/>
    <lineage>
        <taxon>Bacteria</taxon>
        <taxon>Bacillati</taxon>
        <taxon>Actinomycetota</taxon>
        <taxon>Actinomycetes</taxon>
        <taxon>Mycobacteriales</taxon>
        <taxon>Tomitella</taxon>
    </lineage>
</organism>
<protein>
    <submittedName>
        <fullName evidence="1">Uncharacterized protein</fullName>
    </submittedName>
</protein>
<name>A0ABP9CFN0_9ACTN</name>
<evidence type="ECO:0000313" key="1">
    <source>
        <dbReference type="EMBL" id="GAA4809477.1"/>
    </source>
</evidence>
<proteinExistence type="predicted"/>
<gene>
    <name evidence="1" type="ORF">GCM10023353_11830</name>
</gene>
<sequence length="53" mass="5970">MNDERYDALDRARGFGRCTDGHQLKPMDDAPGSGFLVCERCGSEFWAEEDEDA</sequence>
<dbReference type="EMBL" id="BAABKQ010000001">
    <property type="protein sequence ID" value="GAA4809477.1"/>
    <property type="molecule type" value="Genomic_DNA"/>
</dbReference>
<keyword evidence="2" id="KW-1185">Reference proteome</keyword>
<evidence type="ECO:0000313" key="2">
    <source>
        <dbReference type="Proteomes" id="UP001500839"/>
    </source>
</evidence>
<dbReference type="Proteomes" id="UP001500839">
    <property type="component" value="Unassembled WGS sequence"/>
</dbReference>
<comment type="caution">
    <text evidence="1">The sequence shown here is derived from an EMBL/GenBank/DDBJ whole genome shotgun (WGS) entry which is preliminary data.</text>
</comment>
<reference evidence="2" key="1">
    <citation type="journal article" date="2019" name="Int. J. Syst. Evol. Microbiol.">
        <title>The Global Catalogue of Microorganisms (GCM) 10K type strain sequencing project: providing services to taxonomists for standard genome sequencing and annotation.</title>
        <authorList>
            <consortium name="The Broad Institute Genomics Platform"/>
            <consortium name="The Broad Institute Genome Sequencing Center for Infectious Disease"/>
            <person name="Wu L."/>
            <person name="Ma J."/>
        </authorList>
    </citation>
    <scope>NUCLEOTIDE SEQUENCE [LARGE SCALE GENOMIC DNA]</scope>
    <source>
        <strain evidence="2">JCM 18542</strain>
    </source>
</reference>